<accession>A0A8H3GN94</accession>
<dbReference type="EMBL" id="CAJMWS010000673">
    <property type="protein sequence ID" value="CAE6458066.1"/>
    <property type="molecule type" value="Genomic_DNA"/>
</dbReference>
<evidence type="ECO:0000313" key="2">
    <source>
        <dbReference type="Proteomes" id="UP000663846"/>
    </source>
</evidence>
<organism evidence="1 2">
    <name type="scientific">Rhizoctonia solani</name>
    <dbReference type="NCBI Taxonomy" id="456999"/>
    <lineage>
        <taxon>Eukaryota</taxon>
        <taxon>Fungi</taxon>
        <taxon>Dikarya</taxon>
        <taxon>Basidiomycota</taxon>
        <taxon>Agaricomycotina</taxon>
        <taxon>Agaricomycetes</taxon>
        <taxon>Cantharellales</taxon>
        <taxon>Ceratobasidiaceae</taxon>
        <taxon>Rhizoctonia</taxon>
    </lineage>
</organism>
<reference evidence="1" key="1">
    <citation type="submission" date="2021-01" db="EMBL/GenBank/DDBJ databases">
        <authorList>
            <person name="Kaushik A."/>
        </authorList>
    </citation>
    <scope>NUCLEOTIDE SEQUENCE</scope>
    <source>
        <strain evidence="1">AG1-1C</strain>
    </source>
</reference>
<dbReference type="Proteomes" id="UP000663846">
    <property type="component" value="Unassembled WGS sequence"/>
</dbReference>
<gene>
    <name evidence="1" type="ORF">RDB_LOCUS155162</name>
</gene>
<comment type="caution">
    <text evidence="1">The sequence shown here is derived from an EMBL/GenBank/DDBJ whole genome shotgun (WGS) entry which is preliminary data.</text>
</comment>
<protein>
    <submittedName>
        <fullName evidence="1">Uncharacterized protein</fullName>
    </submittedName>
</protein>
<dbReference type="AlphaFoldDB" id="A0A8H3GN94"/>
<sequence>MHPSQQDRRFTFSVFTSVPDTSFHSAEHGERLDYWAFRRVTFYALPLQSYGQLNTWLMIIAQFNVTNRNWRYLWFDPIIDDDSRITGIRIEPTDGAPPSGAVAEFKLEENVFETQDEGEVHPRRVHYFHYELMAHLRDGFTQAVLLPHTTGNESQFYLNYMYFLVRSGVINEEDEIRLHDVLRTQWVHYNITLAQSGRGRQ</sequence>
<proteinExistence type="predicted"/>
<name>A0A8H3GN94_9AGAM</name>
<evidence type="ECO:0000313" key="1">
    <source>
        <dbReference type="EMBL" id="CAE6458066.1"/>
    </source>
</evidence>